<protein>
    <recommendedName>
        <fullName evidence="6">Copper transport protein</fullName>
    </recommendedName>
</protein>
<keyword evidence="5 6" id="KW-0472">Membrane</keyword>
<keyword evidence="3 6" id="KW-0812">Transmembrane</keyword>
<dbReference type="PANTHER" id="PTHR12483:SF73">
    <property type="entry name" value="COPPER TRANSPORT PROTEIN CTR3"/>
    <property type="match status" value="1"/>
</dbReference>
<feature type="non-terminal residue" evidence="7">
    <location>
        <position position="169"/>
    </location>
</feature>
<dbReference type="OrthoDB" id="161814at2759"/>
<name>A0A316YYA3_9BASI</name>
<dbReference type="GO" id="GO:0005375">
    <property type="term" value="F:copper ion transmembrane transporter activity"/>
    <property type="evidence" value="ECO:0007669"/>
    <property type="project" value="UniProtKB-UniRule"/>
</dbReference>
<evidence type="ECO:0000256" key="4">
    <source>
        <dbReference type="ARBA" id="ARBA00022989"/>
    </source>
</evidence>
<organism evidence="7 8">
    <name type="scientific">Acaromyces ingoldii</name>
    <dbReference type="NCBI Taxonomy" id="215250"/>
    <lineage>
        <taxon>Eukaryota</taxon>
        <taxon>Fungi</taxon>
        <taxon>Dikarya</taxon>
        <taxon>Basidiomycota</taxon>
        <taxon>Ustilaginomycotina</taxon>
        <taxon>Exobasidiomycetes</taxon>
        <taxon>Exobasidiales</taxon>
        <taxon>Cryptobasidiaceae</taxon>
        <taxon>Acaromyces</taxon>
    </lineage>
</organism>
<proteinExistence type="inferred from homology"/>
<comment type="subcellular location">
    <subcellularLocation>
        <location evidence="1 6">Membrane</location>
        <topology evidence="1 6">Multi-pass membrane protein</topology>
    </subcellularLocation>
</comment>
<dbReference type="PANTHER" id="PTHR12483">
    <property type="entry name" value="SOLUTE CARRIER FAMILY 31 COPPER TRANSPORTERS"/>
    <property type="match status" value="1"/>
</dbReference>
<keyword evidence="6" id="KW-0186">Copper</keyword>
<evidence type="ECO:0000256" key="5">
    <source>
        <dbReference type="ARBA" id="ARBA00023136"/>
    </source>
</evidence>
<feature type="transmembrane region" description="Helical" evidence="6">
    <location>
        <begin position="43"/>
        <end position="63"/>
    </location>
</feature>
<dbReference type="EMBL" id="KZ819634">
    <property type="protein sequence ID" value="PWN93063.1"/>
    <property type="molecule type" value="Genomic_DNA"/>
</dbReference>
<dbReference type="RefSeq" id="XP_025380261.1">
    <property type="nucleotide sequence ID" value="XM_025518577.1"/>
</dbReference>
<keyword evidence="6" id="KW-0406">Ion transport</keyword>
<dbReference type="InParanoid" id="A0A316YYA3"/>
<gene>
    <name evidence="7" type="ORF">FA10DRAFT_223303</name>
</gene>
<evidence type="ECO:0000256" key="3">
    <source>
        <dbReference type="ARBA" id="ARBA00022692"/>
    </source>
</evidence>
<keyword evidence="6" id="KW-0813">Transport</keyword>
<accession>A0A316YYA3</accession>
<evidence type="ECO:0000256" key="2">
    <source>
        <dbReference type="ARBA" id="ARBA00006921"/>
    </source>
</evidence>
<evidence type="ECO:0000256" key="6">
    <source>
        <dbReference type="RuleBase" id="RU367022"/>
    </source>
</evidence>
<keyword evidence="8" id="KW-1185">Reference proteome</keyword>
<dbReference type="InterPro" id="IPR007274">
    <property type="entry name" value="Cop_transporter"/>
</dbReference>
<evidence type="ECO:0000313" key="7">
    <source>
        <dbReference type="EMBL" id="PWN93063.1"/>
    </source>
</evidence>
<dbReference type="Pfam" id="PF04145">
    <property type="entry name" value="Ctr"/>
    <property type="match status" value="1"/>
</dbReference>
<dbReference type="Proteomes" id="UP000245768">
    <property type="component" value="Unassembled WGS sequence"/>
</dbReference>
<comment type="similarity">
    <text evidence="2 6">Belongs to the copper transporter (Ctr) (TC 1.A.56) family. SLC31A subfamily.</text>
</comment>
<dbReference type="AlphaFoldDB" id="A0A316YYA3"/>
<keyword evidence="6" id="KW-0187">Copper transport</keyword>
<evidence type="ECO:0000256" key="1">
    <source>
        <dbReference type="ARBA" id="ARBA00004141"/>
    </source>
</evidence>
<dbReference type="STRING" id="215250.A0A316YYA3"/>
<dbReference type="GeneID" id="37040493"/>
<dbReference type="FunCoup" id="A0A316YYA3">
    <property type="interactions" value="13"/>
</dbReference>
<keyword evidence="4 6" id="KW-1133">Transmembrane helix</keyword>
<dbReference type="GO" id="GO:0016020">
    <property type="term" value="C:membrane"/>
    <property type="evidence" value="ECO:0007669"/>
    <property type="project" value="UniProtKB-SubCell"/>
</dbReference>
<reference evidence="7 8" key="1">
    <citation type="journal article" date="2018" name="Mol. Biol. Evol.">
        <title>Broad Genomic Sampling Reveals a Smut Pathogenic Ancestry of the Fungal Clade Ustilaginomycotina.</title>
        <authorList>
            <person name="Kijpornyongpan T."/>
            <person name="Mondo S.J."/>
            <person name="Barry K."/>
            <person name="Sandor L."/>
            <person name="Lee J."/>
            <person name="Lipzen A."/>
            <person name="Pangilinan J."/>
            <person name="LaButti K."/>
            <person name="Hainaut M."/>
            <person name="Henrissat B."/>
            <person name="Grigoriev I.V."/>
            <person name="Spatafora J.W."/>
            <person name="Aime M.C."/>
        </authorList>
    </citation>
    <scope>NUCLEOTIDE SEQUENCE [LARGE SCALE GENOMIC DNA]</scope>
    <source>
        <strain evidence="7 8">MCA 4198</strain>
    </source>
</reference>
<sequence>MSMSGMDMDSTDMSSGSCSMSMLGNWETIGSCFLTSSWHISTAAQFAGTCIGVFLIVVVIESVRRWGREWDRYIVRKALEDHQRMSNLNRAGNRAGKRMQTTKACFPMFRPSVLQQAIRSLVYAIQFTGAYIVMLIAMSYNGYILISIVLGGLVGHFFSTWDTLSFALD</sequence>
<evidence type="ECO:0000313" key="8">
    <source>
        <dbReference type="Proteomes" id="UP000245768"/>
    </source>
</evidence>